<keyword evidence="2" id="KW-1185">Reference proteome</keyword>
<reference evidence="1 2" key="1">
    <citation type="submission" date="2018-06" db="EMBL/GenBank/DDBJ databases">
        <title>Genomic Encyclopedia of Archaeal and Bacterial Type Strains, Phase II (KMG-II): from individual species to whole genera.</title>
        <authorList>
            <person name="Goeker M."/>
        </authorList>
    </citation>
    <scope>NUCLEOTIDE SEQUENCE [LARGE SCALE GENOMIC DNA]</scope>
    <source>
        <strain evidence="1 2">DSM 27372</strain>
    </source>
</reference>
<evidence type="ECO:0000313" key="1">
    <source>
        <dbReference type="EMBL" id="PYF74341.1"/>
    </source>
</evidence>
<evidence type="ECO:0000313" key="2">
    <source>
        <dbReference type="Proteomes" id="UP000248198"/>
    </source>
</evidence>
<dbReference type="OrthoDB" id="757707at2"/>
<dbReference type="Proteomes" id="UP000248198">
    <property type="component" value="Unassembled WGS sequence"/>
</dbReference>
<dbReference type="EMBL" id="QKLU01000004">
    <property type="protein sequence ID" value="PYF74341.1"/>
    <property type="molecule type" value="Genomic_DNA"/>
</dbReference>
<organism evidence="1 2">
    <name type="scientific">Pedobacter nutrimenti</name>
    <dbReference type="NCBI Taxonomy" id="1241337"/>
    <lineage>
        <taxon>Bacteria</taxon>
        <taxon>Pseudomonadati</taxon>
        <taxon>Bacteroidota</taxon>
        <taxon>Sphingobacteriia</taxon>
        <taxon>Sphingobacteriales</taxon>
        <taxon>Sphingobacteriaceae</taxon>
        <taxon>Pedobacter</taxon>
    </lineage>
</organism>
<name>A0A318UDQ1_9SPHI</name>
<comment type="caution">
    <text evidence="1">The sequence shown here is derived from an EMBL/GenBank/DDBJ whole genome shotgun (WGS) entry which is preliminary data.</text>
</comment>
<dbReference type="RefSeq" id="WP_146229837.1">
    <property type="nucleotide sequence ID" value="NZ_QKLU01000004.1"/>
</dbReference>
<gene>
    <name evidence="1" type="ORF">B0O44_104512</name>
</gene>
<dbReference type="AlphaFoldDB" id="A0A318UDQ1"/>
<sequence length="66" mass="7821">MKILLSPLLRLISWEDLGTKAYTTYYALFSKKDPTIYQSYSYLEDWNTALVYSLSRHILNHKGFIE</sequence>
<accession>A0A318UDQ1</accession>
<protein>
    <submittedName>
        <fullName evidence="1">Uncharacterized protein</fullName>
    </submittedName>
</protein>
<proteinExistence type="predicted"/>